<dbReference type="AlphaFoldDB" id="A0AAV5FRB2"/>
<dbReference type="EMBL" id="BQKI01000090">
    <property type="protein sequence ID" value="GJN36811.1"/>
    <property type="molecule type" value="Genomic_DNA"/>
</dbReference>
<proteinExistence type="predicted"/>
<gene>
    <name evidence="2" type="primary">gb25707</name>
    <name evidence="2" type="ORF">PR202_gb25707</name>
</gene>
<organism evidence="2 3">
    <name type="scientific">Eleusine coracana subsp. coracana</name>
    <dbReference type="NCBI Taxonomy" id="191504"/>
    <lineage>
        <taxon>Eukaryota</taxon>
        <taxon>Viridiplantae</taxon>
        <taxon>Streptophyta</taxon>
        <taxon>Embryophyta</taxon>
        <taxon>Tracheophyta</taxon>
        <taxon>Spermatophyta</taxon>
        <taxon>Magnoliopsida</taxon>
        <taxon>Liliopsida</taxon>
        <taxon>Poales</taxon>
        <taxon>Poaceae</taxon>
        <taxon>PACMAD clade</taxon>
        <taxon>Chloridoideae</taxon>
        <taxon>Cynodonteae</taxon>
        <taxon>Eleusininae</taxon>
        <taxon>Eleusine</taxon>
    </lineage>
</organism>
<evidence type="ECO:0000256" key="1">
    <source>
        <dbReference type="SAM" id="MobiDB-lite"/>
    </source>
</evidence>
<reference evidence="2" key="1">
    <citation type="journal article" date="2018" name="DNA Res.">
        <title>Multiple hybrid de novo genome assembly of finger millet, an orphan allotetraploid crop.</title>
        <authorList>
            <person name="Hatakeyama M."/>
            <person name="Aluri S."/>
            <person name="Balachadran M.T."/>
            <person name="Sivarajan S.R."/>
            <person name="Patrignani A."/>
            <person name="Gruter S."/>
            <person name="Poveda L."/>
            <person name="Shimizu-Inatsugi R."/>
            <person name="Baeten J."/>
            <person name="Francoijs K.J."/>
            <person name="Nataraja K.N."/>
            <person name="Reddy Y.A.N."/>
            <person name="Phadnis S."/>
            <person name="Ravikumar R.L."/>
            <person name="Schlapbach R."/>
            <person name="Sreeman S.M."/>
            <person name="Shimizu K.K."/>
        </authorList>
    </citation>
    <scope>NUCLEOTIDE SEQUENCE</scope>
</reference>
<feature type="compositionally biased region" description="Polar residues" evidence="1">
    <location>
        <begin position="104"/>
        <end position="123"/>
    </location>
</feature>
<comment type="caution">
    <text evidence="2">The sequence shown here is derived from an EMBL/GenBank/DDBJ whole genome shotgun (WGS) entry which is preliminary data.</text>
</comment>
<evidence type="ECO:0000313" key="3">
    <source>
        <dbReference type="Proteomes" id="UP001054889"/>
    </source>
</evidence>
<dbReference type="Proteomes" id="UP001054889">
    <property type="component" value="Unassembled WGS sequence"/>
</dbReference>
<evidence type="ECO:0000313" key="2">
    <source>
        <dbReference type="EMBL" id="GJN36811.1"/>
    </source>
</evidence>
<protein>
    <submittedName>
        <fullName evidence="2">Uncharacterized protein</fullName>
    </submittedName>
</protein>
<sequence length="289" mass="30697">MVGPACQPHSACCTVRRPPCQADARRVGDADGLMTRPGRLFVRTSPLRTPYPFPFPLSLHSLTLFLQSSPPWQPSNAASPGQPGISLLGPNPPTLSPGHHPSSCKPNPSLSPSNAGNRPSSLKSAPPSELRFRPPTQHPPRFLPPAISPRLCAPVRFCSAQVLASVRRERGVRRHRPPGPAGPRLAVFAQRLQSASPSNSSCRAAFVGLRSSPRGPSPASPDSGRSSRAAAWRRGRVGPAAPSRLQGLSRSSRCHPETAARSFVDSIPSPILSHNELPPIELSSSTTAE</sequence>
<reference evidence="2" key="2">
    <citation type="submission" date="2021-12" db="EMBL/GenBank/DDBJ databases">
        <title>Resequencing data analysis of finger millet.</title>
        <authorList>
            <person name="Hatakeyama M."/>
            <person name="Aluri S."/>
            <person name="Balachadran M.T."/>
            <person name="Sivarajan S.R."/>
            <person name="Poveda L."/>
            <person name="Shimizu-Inatsugi R."/>
            <person name="Schlapbach R."/>
            <person name="Sreeman S.M."/>
            <person name="Shimizu K.K."/>
        </authorList>
    </citation>
    <scope>NUCLEOTIDE SEQUENCE</scope>
</reference>
<accession>A0AAV5FRB2</accession>
<feature type="region of interest" description="Disordered" evidence="1">
    <location>
        <begin position="72"/>
        <end position="145"/>
    </location>
</feature>
<name>A0AAV5FRB2_ELECO</name>
<feature type="compositionally biased region" description="Low complexity" evidence="1">
    <location>
        <begin position="220"/>
        <end position="230"/>
    </location>
</feature>
<feature type="compositionally biased region" description="Pro residues" evidence="1">
    <location>
        <begin position="136"/>
        <end position="145"/>
    </location>
</feature>
<keyword evidence="3" id="KW-1185">Reference proteome</keyword>
<feature type="region of interest" description="Disordered" evidence="1">
    <location>
        <begin position="208"/>
        <end position="289"/>
    </location>
</feature>